<evidence type="ECO:0000256" key="7">
    <source>
        <dbReference type="ARBA" id="ARBA00022676"/>
    </source>
</evidence>
<dbReference type="InterPro" id="IPR029044">
    <property type="entry name" value="Nucleotide-diphossugar_trans"/>
</dbReference>
<dbReference type="EMBL" id="CBTK010000086">
    <property type="protein sequence ID" value="CDH44607.1"/>
    <property type="molecule type" value="Genomic_DNA"/>
</dbReference>
<organism evidence="14 15">
    <name type="scientific">Candidatus Contendobacter odensis Run_B_J11</name>
    <dbReference type="NCBI Taxonomy" id="1400861"/>
    <lineage>
        <taxon>Bacteria</taxon>
        <taxon>Pseudomonadati</taxon>
        <taxon>Pseudomonadota</taxon>
        <taxon>Gammaproteobacteria</taxon>
        <taxon>Candidatus Competibacteraceae</taxon>
        <taxon>Candidatus Contendibacter</taxon>
    </lineage>
</organism>
<evidence type="ECO:0000256" key="5">
    <source>
        <dbReference type="ARBA" id="ARBA00022475"/>
    </source>
</evidence>
<keyword evidence="8 14" id="KW-0808">Transferase</keyword>
<sequence>MTQSVQSPIMGHTLRRVMFFLLVLLTTLVAMGLMVSVFQTDGISLMELILLLLYAILFSWICVSFWTAFMGFFVILTGRDRWAISRQSAPSAAPAAPLPRTAILMPIYNEDSERVFAGLRAIHRSLADTGRLSDFDFFVLSDTRDPEVWVEEELRWQDMVRALDGKGRIFYRNRPENISRKSGNLEDFCTRWGGHYRYMIVLDADSIMKGETLVAMVRIMERHPRVALVQTPPVPINRVSLFARILQFAGSLYGRMFTAGLNYWQLGESNYWGHNAILRVQPFLDHCGLPKLPGREPFGGDILSHDFVEAALLRRAGWEVWLAYDLEGSYEEIPPTLIDYAKRDRRWCQGNLQHLRLALSQGFNALSRLHFSMGVMSYLASPLWLLFLIATGVDAYFQTQQEQVYFFGQNWIPVWPVSFAVEMTTVLLVTLTMLFLPKILALVLLLKDSRLRRAYGGMLNATLSVVLETVFSVLTAPVLMLFQTKFVLAILMRRAVGWPSQQRGDHETGFREAALTHGMQTLIGVVAGVLSYHYVPAFFWWFIPVLLGLMLAIPVSMLSSSIALGRMSREWGLFLTPEETDPPAVLRYLEANLKEDEPVLPVLREASGSRFVQALTDPYVNALHLSLLPEREPPGKRRRHYLEGLIHQLEEEGPDSLSAAQKRDLIADPETLLRLHALFWSRSPVEVLSG</sequence>
<keyword evidence="9 12" id="KW-0812">Transmembrane</keyword>
<reference evidence="14 15" key="1">
    <citation type="journal article" date="2014" name="ISME J.">
        <title>Candidatus Competibacter-lineage genomes retrieved from metagenomes reveal functional metabolic diversity.</title>
        <authorList>
            <person name="McIlroy S.J."/>
            <person name="Albertsen M."/>
            <person name="Andresen E.K."/>
            <person name="Saunders A.M."/>
            <person name="Kristiansen R."/>
            <person name="Stokholm-Bjerregaard M."/>
            <person name="Nielsen K.L."/>
            <person name="Nielsen P.H."/>
        </authorList>
    </citation>
    <scope>NUCLEOTIDE SEQUENCE [LARGE SCALE GENOMIC DNA]</scope>
    <source>
        <strain evidence="14 15">Run_B_J11</strain>
    </source>
</reference>
<feature type="domain" description="Glycosyltransferase 2-like" evidence="13">
    <location>
        <begin position="200"/>
        <end position="390"/>
    </location>
</feature>
<comment type="similarity">
    <text evidence="3">Belongs to the glycosyltransferase 2 family. OpgH subfamily.</text>
</comment>
<dbReference type="NCBIfam" id="NF003962">
    <property type="entry name" value="PRK05454.2-5"/>
    <property type="match status" value="1"/>
</dbReference>
<dbReference type="CDD" id="cd04191">
    <property type="entry name" value="Glucan_BSP_MdoH"/>
    <property type="match status" value="1"/>
</dbReference>
<protein>
    <recommendedName>
        <fullName evidence="4">Glucans biosynthesis glucosyltransferase H</fullName>
    </recommendedName>
</protein>
<evidence type="ECO:0000256" key="1">
    <source>
        <dbReference type="ARBA" id="ARBA00004429"/>
    </source>
</evidence>
<evidence type="ECO:0000256" key="11">
    <source>
        <dbReference type="ARBA" id="ARBA00023136"/>
    </source>
</evidence>
<feature type="transmembrane region" description="Helical" evidence="12">
    <location>
        <begin position="538"/>
        <end position="559"/>
    </location>
</feature>
<dbReference type="RefSeq" id="WP_051497542.1">
    <property type="nucleotide sequence ID" value="NZ_CBTK010000086.1"/>
</dbReference>
<dbReference type="PANTHER" id="PTHR43867:SF5">
    <property type="entry name" value="GLUCANS BIOSYNTHESIS GLUCOSYLTRANSFERASE H"/>
    <property type="match status" value="1"/>
</dbReference>
<name>A0A7U7J2W9_9GAMM</name>
<evidence type="ECO:0000313" key="14">
    <source>
        <dbReference type="EMBL" id="CDH44607.1"/>
    </source>
</evidence>
<keyword evidence="5" id="KW-1003">Cell membrane</keyword>
<feature type="transmembrane region" description="Helical" evidence="12">
    <location>
        <begin position="17"/>
        <end position="39"/>
    </location>
</feature>
<dbReference type="GO" id="GO:0016758">
    <property type="term" value="F:hexosyltransferase activity"/>
    <property type="evidence" value="ECO:0007669"/>
    <property type="project" value="TreeGrafter"/>
</dbReference>
<dbReference type="InterPro" id="IPR001173">
    <property type="entry name" value="Glyco_trans_2-like"/>
</dbReference>
<feature type="transmembrane region" description="Helical" evidence="12">
    <location>
        <begin position="51"/>
        <end position="76"/>
    </location>
</feature>
<accession>A0A7U7J2W9</accession>
<keyword evidence="7" id="KW-0328">Glycosyltransferase</keyword>
<comment type="subcellular location">
    <subcellularLocation>
        <location evidence="1">Cell inner membrane</location>
        <topology evidence="1">Multi-pass membrane protein</topology>
    </subcellularLocation>
</comment>
<keyword evidence="15" id="KW-1185">Reference proteome</keyword>
<dbReference type="InterPro" id="IPR050321">
    <property type="entry name" value="Glycosyltr_2/OpgH_subfam"/>
</dbReference>
<evidence type="ECO:0000256" key="2">
    <source>
        <dbReference type="ARBA" id="ARBA00005001"/>
    </source>
</evidence>
<evidence type="ECO:0000256" key="8">
    <source>
        <dbReference type="ARBA" id="ARBA00022679"/>
    </source>
</evidence>
<dbReference type="Proteomes" id="UP000019184">
    <property type="component" value="Unassembled WGS sequence"/>
</dbReference>
<feature type="transmembrane region" description="Helical" evidence="12">
    <location>
        <begin position="375"/>
        <end position="397"/>
    </location>
</feature>
<gene>
    <name evidence="14" type="primary">mdoH</name>
    <name evidence="14" type="ORF">BN874_1760009</name>
</gene>
<dbReference type="Pfam" id="PF13632">
    <property type="entry name" value="Glyco_trans_2_3"/>
    <property type="match status" value="1"/>
</dbReference>
<evidence type="ECO:0000256" key="3">
    <source>
        <dbReference type="ARBA" id="ARBA00009337"/>
    </source>
</evidence>
<evidence type="ECO:0000313" key="15">
    <source>
        <dbReference type="Proteomes" id="UP000019184"/>
    </source>
</evidence>
<feature type="transmembrane region" description="Helical" evidence="12">
    <location>
        <begin position="458"/>
        <end position="482"/>
    </location>
</feature>
<comment type="pathway">
    <text evidence="2">Glycan metabolism; osmoregulated periplasmic glucan (OPG) biosynthesis.</text>
</comment>
<proteinExistence type="inferred from homology"/>
<dbReference type="Gene3D" id="3.90.550.10">
    <property type="entry name" value="Spore Coat Polysaccharide Biosynthesis Protein SpsA, Chain A"/>
    <property type="match status" value="1"/>
</dbReference>
<evidence type="ECO:0000256" key="12">
    <source>
        <dbReference type="SAM" id="Phobius"/>
    </source>
</evidence>
<comment type="caution">
    <text evidence="14">The sequence shown here is derived from an EMBL/GenBank/DDBJ whole genome shotgun (WGS) entry which is preliminary data.</text>
</comment>
<keyword evidence="10 12" id="KW-1133">Transmembrane helix</keyword>
<feature type="transmembrane region" description="Helical" evidence="12">
    <location>
        <begin position="417"/>
        <end position="446"/>
    </location>
</feature>
<evidence type="ECO:0000256" key="9">
    <source>
        <dbReference type="ARBA" id="ARBA00022692"/>
    </source>
</evidence>
<evidence type="ECO:0000256" key="4">
    <source>
        <dbReference type="ARBA" id="ARBA00020585"/>
    </source>
</evidence>
<keyword evidence="11 12" id="KW-0472">Membrane</keyword>
<keyword evidence="6" id="KW-0997">Cell inner membrane</keyword>
<dbReference type="AlphaFoldDB" id="A0A7U7J2W9"/>
<dbReference type="NCBIfam" id="NF003958">
    <property type="entry name" value="PRK05454.2-1"/>
    <property type="match status" value="1"/>
</dbReference>
<evidence type="ECO:0000259" key="13">
    <source>
        <dbReference type="Pfam" id="PF13632"/>
    </source>
</evidence>
<evidence type="ECO:0000256" key="10">
    <source>
        <dbReference type="ARBA" id="ARBA00022989"/>
    </source>
</evidence>
<dbReference type="GO" id="GO:0005886">
    <property type="term" value="C:plasma membrane"/>
    <property type="evidence" value="ECO:0007669"/>
    <property type="project" value="UniProtKB-SubCell"/>
</dbReference>
<dbReference type="PANTHER" id="PTHR43867">
    <property type="entry name" value="CELLULOSE SYNTHASE CATALYTIC SUBUNIT A [UDP-FORMING]"/>
    <property type="match status" value="1"/>
</dbReference>
<dbReference type="SUPFAM" id="SSF53448">
    <property type="entry name" value="Nucleotide-diphospho-sugar transferases"/>
    <property type="match status" value="1"/>
</dbReference>
<dbReference type="OrthoDB" id="9775281at2"/>
<evidence type="ECO:0000256" key="6">
    <source>
        <dbReference type="ARBA" id="ARBA00022519"/>
    </source>
</evidence>